<dbReference type="Pfam" id="PF18631">
    <property type="entry name" value="Cucumopine_C"/>
    <property type="match status" value="1"/>
</dbReference>
<reference evidence="2 3" key="1">
    <citation type="submission" date="2017-08" db="EMBL/GenBank/DDBJ databases">
        <title>Infants hospitalized years apart are colonized by the same room-sourced microbial strains.</title>
        <authorList>
            <person name="Brooks B."/>
            <person name="Olm M.R."/>
            <person name="Firek B.A."/>
            <person name="Baker R."/>
            <person name="Thomas B.C."/>
            <person name="Morowitz M.J."/>
            <person name="Banfield J.F."/>
        </authorList>
    </citation>
    <scope>NUCLEOTIDE SEQUENCE [LARGE SCALE GENOMIC DNA]</scope>
    <source>
        <strain evidence="2">S2_005_002_R2_34</strain>
    </source>
</reference>
<proteinExistence type="predicted"/>
<dbReference type="Proteomes" id="UP000249185">
    <property type="component" value="Unassembled WGS sequence"/>
</dbReference>
<gene>
    <name evidence="2" type="ORF">DI556_04575</name>
</gene>
<feature type="domain" description="Cucumopine synthase C-terminal helical bundle" evidence="1">
    <location>
        <begin position="3"/>
        <end position="140"/>
    </location>
</feature>
<dbReference type="EMBL" id="QFPW01000002">
    <property type="protein sequence ID" value="PZQ51442.1"/>
    <property type="molecule type" value="Genomic_DNA"/>
</dbReference>
<evidence type="ECO:0000313" key="3">
    <source>
        <dbReference type="Proteomes" id="UP000249185"/>
    </source>
</evidence>
<dbReference type="AlphaFoldDB" id="A0A2W5ND50"/>
<protein>
    <recommendedName>
        <fullName evidence="1">Cucumopine synthase C-terminal helical bundle domain-containing protein</fullName>
    </recommendedName>
</protein>
<name>A0A2W5ND50_RHOSU</name>
<evidence type="ECO:0000313" key="2">
    <source>
        <dbReference type="EMBL" id="PZQ51442.1"/>
    </source>
</evidence>
<organism evidence="2 3">
    <name type="scientific">Rhodovulum sulfidophilum</name>
    <name type="common">Rhodobacter sulfidophilus</name>
    <dbReference type="NCBI Taxonomy" id="35806"/>
    <lineage>
        <taxon>Bacteria</taxon>
        <taxon>Pseudomonadati</taxon>
        <taxon>Pseudomonadota</taxon>
        <taxon>Alphaproteobacteria</taxon>
        <taxon>Rhodobacterales</taxon>
        <taxon>Paracoccaceae</taxon>
        <taxon>Rhodovulum</taxon>
    </lineage>
</organism>
<dbReference type="InterPro" id="IPR040602">
    <property type="entry name" value="Cucumopine_C"/>
</dbReference>
<accession>A0A2W5ND50</accession>
<comment type="caution">
    <text evidence="2">The sequence shown here is derived from an EMBL/GenBank/DDBJ whole genome shotgun (WGS) entry which is preliminary data.</text>
</comment>
<sequence>MTVDEAIARFEAEREKIWMTSPEDVTALGQGIVPRNTGARGQYLSTIIFAEGEARTFADEMLWGIIRVCEDTEADLKTLQAVIDQIIGYKASFFDFVSLPSAAEMARLYVETAKVCETTDELARLSHAALGYANRLHMWVDYILPWGLGDAFKKKPA</sequence>
<evidence type="ECO:0000259" key="1">
    <source>
        <dbReference type="Pfam" id="PF18631"/>
    </source>
</evidence>